<evidence type="ECO:0000313" key="2">
    <source>
        <dbReference type="Proteomes" id="UP000293719"/>
    </source>
</evidence>
<dbReference type="OrthoDB" id="8449657at2"/>
<dbReference type="AlphaFoldDB" id="A0A4P6V6M4"/>
<dbReference type="EMBL" id="CP036532">
    <property type="protein sequence ID" value="QBK32329.1"/>
    <property type="molecule type" value="Genomic_DNA"/>
</dbReference>
<organism evidence="1 2">
    <name type="scientific">Roseitalea porphyridii</name>
    <dbReference type="NCBI Taxonomy" id="1852022"/>
    <lineage>
        <taxon>Bacteria</taxon>
        <taxon>Pseudomonadati</taxon>
        <taxon>Pseudomonadota</taxon>
        <taxon>Alphaproteobacteria</taxon>
        <taxon>Hyphomicrobiales</taxon>
        <taxon>Ahrensiaceae</taxon>
        <taxon>Roseitalea</taxon>
    </lineage>
</organism>
<name>A0A4P6V6M4_9HYPH</name>
<evidence type="ECO:0000313" key="1">
    <source>
        <dbReference type="EMBL" id="QBK32329.1"/>
    </source>
</evidence>
<gene>
    <name evidence="1" type="ORF">E0E05_08890</name>
</gene>
<dbReference type="KEGG" id="rpod:E0E05_08890"/>
<accession>A0A4P6V6M4</accession>
<protein>
    <submittedName>
        <fullName evidence="1">Uncharacterized protein</fullName>
    </submittedName>
</protein>
<dbReference type="Proteomes" id="UP000293719">
    <property type="component" value="Chromosome"/>
</dbReference>
<sequence>MARRDFVAELFNRAVGQLAHERLEVRLGAVYILQQIAEDFPDLSKPVHRLLAAHLRENAIEYGDSEPPLDIKEIMEFVEIWLHPSEQDRRT</sequence>
<reference evidence="1 2" key="1">
    <citation type="journal article" date="2017" name="Int. J. Syst. Evol. Microbiol.">
        <title>Roseitalea porphyridii gen. nov., sp. nov., isolated from a red alga, and reclassification of Hoeflea suaedae Chung et al. 2013 as Pseudohoeflea suaedae gen. nov., comb. nov.</title>
        <authorList>
            <person name="Hyeon J.W."/>
            <person name="Jeong S.E."/>
            <person name="Baek K."/>
            <person name="Jeon C.O."/>
        </authorList>
    </citation>
    <scope>NUCLEOTIDE SEQUENCE [LARGE SCALE GENOMIC DNA]</scope>
    <source>
        <strain evidence="1 2">MA7-20</strain>
    </source>
</reference>
<proteinExistence type="predicted"/>
<keyword evidence="2" id="KW-1185">Reference proteome</keyword>